<dbReference type="AlphaFoldDB" id="A0A1A6GDE9"/>
<dbReference type="PANTHER" id="PTHR26451:SF980">
    <property type="entry name" value="GENE 7582-RELATED"/>
    <property type="match status" value="1"/>
</dbReference>
<feature type="transmembrane region" description="Helical" evidence="6">
    <location>
        <begin position="32"/>
        <end position="53"/>
    </location>
</feature>
<dbReference type="EMBL" id="LZPO01097252">
    <property type="protein sequence ID" value="OBS64281.1"/>
    <property type="molecule type" value="Genomic_DNA"/>
</dbReference>
<evidence type="ECO:0000256" key="5">
    <source>
        <dbReference type="ARBA" id="ARBA00023170"/>
    </source>
</evidence>
<evidence type="ECO:0000256" key="4">
    <source>
        <dbReference type="ARBA" id="ARBA00023136"/>
    </source>
</evidence>
<evidence type="ECO:0000259" key="7">
    <source>
        <dbReference type="PROSITE" id="PS50262"/>
    </source>
</evidence>
<dbReference type="STRING" id="56216.A0A1A6GDE9"/>
<dbReference type="GO" id="GO:0004984">
    <property type="term" value="F:olfactory receptor activity"/>
    <property type="evidence" value="ECO:0007669"/>
    <property type="project" value="TreeGrafter"/>
</dbReference>
<dbReference type="CDD" id="cd00637">
    <property type="entry name" value="7tm_classA_rhodopsin-like"/>
    <property type="match status" value="1"/>
</dbReference>
<evidence type="ECO:0000256" key="1">
    <source>
        <dbReference type="ARBA" id="ARBA00004141"/>
    </source>
</evidence>
<dbReference type="GO" id="GO:0016020">
    <property type="term" value="C:membrane"/>
    <property type="evidence" value="ECO:0007669"/>
    <property type="project" value="UniProtKB-SubCell"/>
</dbReference>
<feature type="transmembrane region" description="Helical" evidence="6">
    <location>
        <begin position="192"/>
        <end position="212"/>
    </location>
</feature>
<proteinExistence type="predicted"/>
<dbReference type="Proteomes" id="UP000092124">
    <property type="component" value="Unassembled WGS sequence"/>
</dbReference>
<organism evidence="8 9">
    <name type="scientific">Neotoma lepida</name>
    <name type="common">Desert woodrat</name>
    <dbReference type="NCBI Taxonomy" id="56216"/>
    <lineage>
        <taxon>Eukaryota</taxon>
        <taxon>Metazoa</taxon>
        <taxon>Chordata</taxon>
        <taxon>Craniata</taxon>
        <taxon>Vertebrata</taxon>
        <taxon>Euteleostomi</taxon>
        <taxon>Mammalia</taxon>
        <taxon>Eutheria</taxon>
        <taxon>Euarchontoglires</taxon>
        <taxon>Glires</taxon>
        <taxon>Rodentia</taxon>
        <taxon>Myomorpha</taxon>
        <taxon>Muroidea</taxon>
        <taxon>Cricetidae</taxon>
        <taxon>Neotominae</taxon>
        <taxon>Neotoma</taxon>
    </lineage>
</organism>
<evidence type="ECO:0000256" key="2">
    <source>
        <dbReference type="ARBA" id="ARBA00022692"/>
    </source>
</evidence>
<dbReference type="OrthoDB" id="8856247at2759"/>
<dbReference type="GO" id="GO:0005549">
    <property type="term" value="F:odorant binding"/>
    <property type="evidence" value="ECO:0007669"/>
    <property type="project" value="TreeGrafter"/>
</dbReference>
<dbReference type="SUPFAM" id="SSF81321">
    <property type="entry name" value="Family A G protein-coupled receptor-like"/>
    <property type="match status" value="1"/>
</dbReference>
<feature type="transmembrane region" description="Helical" evidence="6">
    <location>
        <begin position="259"/>
        <end position="283"/>
    </location>
</feature>
<feature type="domain" description="G-protein coupled receptors family 1 profile" evidence="7">
    <location>
        <begin position="115"/>
        <end position="283"/>
    </location>
</feature>
<keyword evidence="3 6" id="KW-1133">Transmembrane helix</keyword>
<feature type="transmembrane region" description="Helical" evidence="6">
    <location>
        <begin position="65"/>
        <end position="85"/>
    </location>
</feature>
<gene>
    <name evidence="8" type="ORF">A6R68_07179</name>
</gene>
<keyword evidence="5" id="KW-0675">Receptor</keyword>
<keyword evidence="2 6" id="KW-0812">Transmembrane</keyword>
<evidence type="ECO:0000313" key="9">
    <source>
        <dbReference type="Proteomes" id="UP000092124"/>
    </source>
</evidence>
<accession>A0A1A6GDE9</accession>
<comment type="caution">
    <text evidence="8">The sequence shown here is derived from an EMBL/GenBank/DDBJ whole genome shotgun (WGS) entry which is preliminary data.</text>
</comment>
<dbReference type="InterPro" id="IPR052921">
    <property type="entry name" value="GPCR1_Superfamily_Member"/>
</dbReference>
<protein>
    <recommendedName>
        <fullName evidence="7">G-protein coupled receptors family 1 profile domain-containing protein</fullName>
    </recommendedName>
</protein>
<feature type="transmembrane region" description="Helical" evidence="6">
    <location>
        <begin position="233"/>
        <end position="253"/>
    </location>
</feature>
<keyword evidence="9" id="KW-1185">Reference proteome</keyword>
<reference evidence="8 9" key="1">
    <citation type="submission" date="2016-06" db="EMBL/GenBank/DDBJ databases">
        <title>The Draft Genome Sequence and Annotation of the Desert Woodrat Neotoma lepida.</title>
        <authorList>
            <person name="Campbell M."/>
            <person name="Oakeson K.F."/>
            <person name="Yandell M."/>
            <person name="Halpert J.R."/>
            <person name="Dearing D."/>
        </authorList>
    </citation>
    <scope>NUCLEOTIDE SEQUENCE [LARGE SCALE GENOMIC DNA]</scope>
    <source>
        <strain evidence="8">417</strain>
        <tissue evidence="8">Liver</tissue>
    </source>
</reference>
<dbReference type="GO" id="GO:0004930">
    <property type="term" value="F:G protein-coupled receptor activity"/>
    <property type="evidence" value="ECO:0007669"/>
    <property type="project" value="InterPro"/>
</dbReference>
<dbReference type="InterPro" id="IPR017452">
    <property type="entry name" value="GPCR_Rhodpsn_7TM"/>
</dbReference>
<evidence type="ECO:0000313" key="8">
    <source>
        <dbReference type="EMBL" id="OBS64281.1"/>
    </source>
</evidence>
<comment type="subcellular location">
    <subcellularLocation>
        <location evidence="1">Membrane</location>
        <topology evidence="1">Multi-pass membrane protein</topology>
    </subcellularLocation>
</comment>
<evidence type="ECO:0000256" key="3">
    <source>
        <dbReference type="ARBA" id="ARBA00022989"/>
    </source>
</evidence>
<sequence length="437" mass="48490">MDGAKPAPKTMNLSSEHCNISDWLRLEATVKASVYVVAFSIATSITVVIIAVVSQNLQLRKEVRLVLLCHHLLCISSYCGLGVVFQGMRALLANSPLLLCWLVFGAQLSVGEGILLTLALMALNTYLAICYPLNSPSFVDSAKYRILAGTWTTVILKNVGLFLIEGTNPTLASVFQSAPLCPVILNGMPARVIGMFFLAFPLSVILVSYYLIYREGKQAGHFNRSNIKARRTVLVHLLQISLHVIPTLMFIGLGKQCGAFFFALNLVLFGVFAFAQCFNPLVYGLCNRDLQRRLYPWLCCQKKQQVLEHELIVGRLLFVSPLLFISRLLFVSRLPFVGGLLFALFERMVVILLRKPVTPSFTLDCNQSPEQKDSSMSSSPVTQWQNWSGAQVSLLPKHPSNASKLGKCLVDAEDTAHMRTCRVQLLEHSQDKIPNSL</sequence>
<keyword evidence="4 6" id="KW-0472">Membrane</keyword>
<dbReference type="PANTHER" id="PTHR26451">
    <property type="entry name" value="G_PROTEIN_RECEP_F1_2 DOMAIN-CONTAINING PROTEIN"/>
    <property type="match status" value="1"/>
</dbReference>
<dbReference type="Pfam" id="PF00001">
    <property type="entry name" value="7tm_1"/>
    <property type="match status" value="1"/>
</dbReference>
<evidence type="ECO:0000256" key="6">
    <source>
        <dbReference type="SAM" id="Phobius"/>
    </source>
</evidence>
<dbReference type="PROSITE" id="PS50262">
    <property type="entry name" value="G_PROTEIN_RECEP_F1_2"/>
    <property type="match status" value="1"/>
</dbReference>
<dbReference type="InterPro" id="IPR000276">
    <property type="entry name" value="GPCR_Rhodpsn"/>
</dbReference>
<name>A0A1A6GDE9_NEOLE</name>
<dbReference type="Gene3D" id="1.20.1070.10">
    <property type="entry name" value="Rhodopsin 7-helix transmembrane proteins"/>
    <property type="match status" value="1"/>
</dbReference>